<evidence type="ECO:0000256" key="10">
    <source>
        <dbReference type="ARBA" id="ARBA00023136"/>
    </source>
</evidence>
<feature type="domain" description="HAMP" evidence="13">
    <location>
        <begin position="185"/>
        <end position="238"/>
    </location>
</feature>
<keyword evidence="4" id="KW-0597">Phosphoprotein</keyword>
<dbReference type="SUPFAM" id="SSF55874">
    <property type="entry name" value="ATPase domain of HSP90 chaperone/DNA topoisomerase II/histidine kinase"/>
    <property type="match status" value="1"/>
</dbReference>
<evidence type="ECO:0000256" key="7">
    <source>
        <dbReference type="ARBA" id="ARBA00022777"/>
    </source>
</evidence>
<comment type="caution">
    <text evidence="14">The sequence shown here is derived from an EMBL/GenBank/DDBJ whole genome shotgun (WGS) entry which is preliminary data.</text>
</comment>
<keyword evidence="6 11" id="KW-0812">Transmembrane</keyword>
<dbReference type="Gene3D" id="1.10.287.130">
    <property type="match status" value="1"/>
</dbReference>
<dbReference type="Pfam" id="PF02518">
    <property type="entry name" value="HATPase_c"/>
    <property type="match status" value="1"/>
</dbReference>
<dbReference type="EMBL" id="BAABHK010000018">
    <property type="protein sequence ID" value="GAA4636943.1"/>
    <property type="molecule type" value="Genomic_DNA"/>
</dbReference>
<dbReference type="PANTHER" id="PTHR45436:SF5">
    <property type="entry name" value="SENSOR HISTIDINE KINASE TRCS"/>
    <property type="match status" value="1"/>
</dbReference>
<dbReference type="PROSITE" id="PS50885">
    <property type="entry name" value="HAMP"/>
    <property type="match status" value="1"/>
</dbReference>
<accession>A0ABP8UTM8</accession>
<evidence type="ECO:0000256" key="11">
    <source>
        <dbReference type="SAM" id="Phobius"/>
    </source>
</evidence>
<evidence type="ECO:0000256" key="5">
    <source>
        <dbReference type="ARBA" id="ARBA00022679"/>
    </source>
</evidence>
<dbReference type="InterPro" id="IPR004358">
    <property type="entry name" value="Sig_transdc_His_kin-like_C"/>
</dbReference>
<feature type="domain" description="Histidine kinase" evidence="12">
    <location>
        <begin position="246"/>
        <end position="456"/>
    </location>
</feature>
<dbReference type="Pfam" id="PF00512">
    <property type="entry name" value="HisKA"/>
    <property type="match status" value="1"/>
</dbReference>
<name>A0ABP8UTM8_9ACTN</name>
<evidence type="ECO:0000313" key="14">
    <source>
        <dbReference type="EMBL" id="GAA4636943.1"/>
    </source>
</evidence>
<evidence type="ECO:0000256" key="9">
    <source>
        <dbReference type="ARBA" id="ARBA00023012"/>
    </source>
</evidence>
<evidence type="ECO:0000256" key="1">
    <source>
        <dbReference type="ARBA" id="ARBA00000085"/>
    </source>
</evidence>
<evidence type="ECO:0000256" key="8">
    <source>
        <dbReference type="ARBA" id="ARBA00022989"/>
    </source>
</evidence>
<dbReference type="SUPFAM" id="SSF158472">
    <property type="entry name" value="HAMP domain-like"/>
    <property type="match status" value="1"/>
</dbReference>
<dbReference type="Proteomes" id="UP001501442">
    <property type="component" value="Unassembled WGS sequence"/>
</dbReference>
<keyword evidence="15" id="KW-1185">Reference proteome</keyword>
<organism evidence="14 15">
    <name type="scientific">Actinoallomurus vinaceus</name>
    <dbReference type="NCBI Taxonomy" id="1080074"/>
    <lineage>
        <taxon>Bacteria</taxon>
        <taxon>Bacillati</taxon>
        <taxon>Actinomycetota</taxon>
        <taxon>Actinomycetes</taxon>
        <taxon>Streptosporangiales</taxon>
        <taxon>Thermomonosporaceae</taxon>
        <taxon>Actinoallomurus</taxon>
    </lineage>
</organism>
<reference evidence="15" key="1">
    <citation type="journal article" date="2019" name="Int. J. Syst. Evol. Microbiol.">
        <title>The Global Catalogue of Microorganisms (GCM) 10K type strain sequencing project: providing services to taxonomists for standard genome sequencing and annotation.</title>
        <authorList>
            <consortium name="The Broad Institute Genomics Platform"/>
            <consortium name="The Broad Institute Genome Sequencing Center for Infectious Disease"/>
            <person name="Wu L."/>
            <person name="Ma J."/>
        </authorList>
    </citation>
    <scope>NUCLEOTIDE SEQUENCE [LARGE SCALE GENOMIC DNA]</scope>
    <source>
        <strain evidence="15">JCM 17939</strain>
    </source>
</reference>
<keyword evidence="9" id="KW-0902">Two-component regulatory system</keyword>
<dbReference type="CDD" id="cd00082">
    <property type="entry name" value="HisKA"/>
    <property type="match status" value="1"/>
</dbReference>
<evidence type="ECO:0000256" key="6">
    <source>
        <dbReference type="ARBA" id="ARBA00022692"/>
    </source>
</evidence>
<dbReference type="InterPro" id="IPR036097">
    <property type="entry name" value="HisK_dim/P_sf"/>
</dbReference>
<dbReference type="InterPro" id="IPR005467">
    <property type="entry name" value="His_kinase_dom"/>
</dbReference>
<dbReference type="PROSITE" id="PS50109">
    <property type="entry name" value="HIS_KIN"/>
    <property type="match status" value="1"/>
</dbReference>
<dbReference type="RefSeq" id="WP_345439922.1">
    <property type="nucleotide sequence ID" value="NZ_BAABHK010000018.1"/>
</dbReference>
<evidence type="ECO:0000259" key="13">
    <source>
        <dbReference type="PROSITE" id="PS50885"/>
    </source>
</evidence>
<evidence type="ECO:0000256" key="2">
    <source>
        <dbReference type="ARBA" id="ARBA00004236"/>
    </source>
</evidence>
<comment type="catalytic activity">
    <reaction evidence="1">
        <text>ATP + protein L-histidine = ADP + protein N-phospho-L-histidine.</text>
        <dbReference type="EC" id="2.7.13.3"/>
    </reaction>
</comment>
<protein>
    <recommendedName>
        <fullName evidence="3">histidine kinase</fullName>
        <ecNumber evidence="3">2.7.13.3</ecNumber>
    </recommendedName>
</protein>
<evidence type="ECO:0000259" key="12">
    <source>
        <dbReference type="PROSITE" id="PS50109"/>
    </source>
</evidence>
<dbReference type="GO" id="GO:0016301">
    <property type="term" value="F:kinase activity"/>
    <property type="evidence" value="ECO:0007669"/>
    <property type="project" value="UniProtKB-KW"/>
</dbReference>
<dbReference type="InterPro" id="IPR050428">
    <property type="entry name" value="TCS_sensor_his_kinase"/>
</dbReference>
<dbReference type="Pfam" id="PF00672">
    <property type="entry name" value="HAMP"/>
    <property type="match status" value="1"/>
</dbReference>
<evidence type="ECO:0000313" key="15">
    <source>
        <dbReference type="Proteomes" id="UP001501442"/>
    </source>
</evidence>
<dbReference type="PRINTS" id="PR00344">
    <property type="entry name" value="BCTRLSENSOR"/>
</dbReference>
<comment type="subcellular location">
    <subcellularLocation>
        <location evidence="2">Cell membrane</location>
    </subcellularLocation>
</comment>
<dbReference type="InterPro" id="IPR003661">
    <property type="entry name" value="HisK_dim/P_dom"/>
</dbReference>
<dbReference type="EC" id="2.7.13.3" evidence="3"/>
<dbReference type="InterPro" id="IPR003594">
    <property type="entry name" value="HATPase_dom"/>
</dbReference>
<keyword evidence="5" id="KW-0808">Transferase</keyword>
<dbReference type="SMART" id="SM00388">
    <property type="entry name" value="HisKA"/>
    <property type="match status" value="1"/>
</dbReference>
<dbReference type="InterPro" id="IPR003660">
    <property type="entry name" value="HAMP_dom"/>
</dbReference>
<dbReference type="Gene3D" id="3.30.565.10">
    <property type="entry name" value="Histidine kinase-like ATPase, C-terminal domain"/>
    <property type="match status" value="1"/>
</dbReference>
<evidence type="ECO:0000256" key="3">
    <source>
        <dbReference type="ARBA" id="ARBA00012438"/>
    </source>
</evidence>
<keyword evidence="7 14" id="KW-0418">Kinase</keyword>
<proteinExistence type="predicted"/>
<dbReference type="InterPro" id="IPR036890">
    <property type="entry name" value="HATPase_C_sf"/>
</dbReference>
<dbReference type="SUPFAM" id="SSF47384">
    <property type="entry name" value="Homodimeric domain of signal transducing histidine kinase"/>
    <property type="match status" value="1"/>
</dbReference>
<keyword evidence="10 11" id="KW-0472">Membrane</keyword>
<dbReference type="Gene3D" id="6.10.340.10">
    <property type="match status" value="1"/>
</dbReference>
<feature type="transmembrane region" description="Helical" evidence="11">
    <location>
        <begin position="162"/>
        <end position="184"/>
    </location>
</feature>
<evidence type="ECO:0000256" key="4">
    <source>
        <dbReference type="ARBA" id="ARBA00022553"/>
    </source>
</evidence>
<gene>
    <name evidence="14" type="ORF">GCM10023196_088800</name>
</gene>
<keyword evidence="8 11" id="KW-1133">Transmembrane helix</keyword>
<dbReference type="PANTHER" id="PTHR45436">
    <property type="entry name" value="SENSOR HISTIDINE KINASE YKOH"/>
    <property type="match status" value="1"/>
</dbReference>
<sequence>MRARLILVLNTLVICSLLALGVPLATSIVRQHQDALFQDRLDDTARFAARAMGAPIGASSLDVGSELTRYHQLYGVSVAVIDRQRSTWVSTPGYPDNETGDIAVGLRQAFAGRHSAEPRTIWPWDDRPLVVTAPVTRNGDVIGAVVTVSPTDRMRSAVARNWALLAAAEAVAVLLFLALAHLLATWVLRPVRALDAVTHTIATGRLDVRAPAATGPPELRRLTTSFNEMVQKVEATMERQRAFVADASHQLRNPLSAVMLRLEGLALSLPPGSEEELQDLRHEAQRLTRVLDDLLELALAEEGGPEVEAIDVAVLVDERVTAWQVVADQRAIEVRRSWEGPVLGAADPTGIGSAFDAVIDNALKFSPEGSAVTVEIAAVGDDVEIRVIDEGSGLPPEELARIGDRFWRSPGHQNVDGSGLGISVARTLLEASGGRLEVAAAEGAGLRVTMAVPAVNA</sequence>
<dbReference type="CDD" id="cd06225">
    <property type="entry name" value="HAMP"/>
    <property type="match status" value="1"/>
</dbReference>
<dbReference type="SMART" id="SM00304">
    <property type="entry name" value="HAMP"/>
    <property type="match status" value="1"/>
</dbReference>
<dbReference type="SMART" id="SM00387">
    <property type="entry name" value="HATPase_c"/>
    <property type="match status" value="1"/>
</dbReference>